<evidence type="ECO:0000256" key="3">
    <source>
        <dbReference type="ARBA" id="ARBA00022691"/>
    </source>
</evidence>
<dbReference type="Gene3D" id="3.40.50.150">
    <property type="entry name" value="Vaccinia Virus protein VP39"/>
    <property type="match status" value="1"/>
</dbReference>
<dbReference type="CDD" id="cd02440">
    <property type="entry name" value="AdoMet_MTases"/>
    <property type="match status" value="1"/>
</dbReference>
<evidence type="ECO:0000256" key="1">
    <source>
        <dbReference type="ARBA" id="ARBA00022603"/>
    </source>
</evidence>
<dbReference type="GO" id="GO:0008171">
    <property type="term" value="F:O-methyltransferase activity"/>
    <property type="evidence" value="ECO:0007669"/>
    <property type="project" value="InterPro"/>
</dbReference>
<dbReference type="OMA" id="CDITDRW"/>
<organism evidence="5 6">
    <name type="scientific">Toxocara canis</name>
    <name type="common">Canine roundworm</name>
    <dbReference type="NCBI Taxonomy" id="6265"/>
    <lineage>
        <taxon>Eukaryota</taxon>
        <taxon>Metazoa</taxon>
        <taxon>Ecdysozoa</taxon>
        <taxon>Nematoda</taxon>
        <taxon>Chromadorea</taxon>
        <taxon>Rhabditida</taxon>
        <taxon>Spirurina</taxon>
        <taxon>Ascaridomorpha</taxon>
        <taxon>Ascaridoidea</taxon>
        <taxon>Toxocaridae</taxon>
        <taxon>Toxocara</taxon>
    </lineage>
</organism>
<dbReference type="InterPro" id="IPR002935">
    <property type="entry name" value="SAM_O-MeTrfase"/>
</dbReference>
<evidence type="ECO:0000256" key="2">
    <source>
        <dbReference type="ARBA" id="ARBA00022679"/>
    </source>
</evidence>
<accession>A0A0B2UXH8</accession>
<gene>
    <name evidence="5" type="primary">Comtd1</name>
    <name evidence="5" type="ORF">Tcan_10810</name>
</gene>
<dbReference type="InterPro" id="IPR029063">
    <property type="entry name" value="SAM-dependent_MTases_sf"/>
</dbReference>
<proteinExistence type="inferred from homology"/>
<dbReference type="PANTHER" id="PTHR10509:SF93">
    <property type="entry name" value="CATECHOL O-METHYLTRANSFERASE DOMAIN-CONTAINING PROTEIN 1"/>
    <property type="match status" value="1"/>
</dbReference>
<dbReference type="OrthoDB" id="10251242at2759"/>
<keyword evidence="6" id="KW-1185">Reference proteome</keyword>
<protein>
    <submittedName>
        <fullName evidence="5">Catechol O-methyltransferase domain-containing protein 1</fullName>
    </submittedName>
</protein>
<dbReference type="STRING" id="6265.A0A0B2UXH8"/>
<keyword evidence="2 5" id="KW-0808">Transferase</keyword>
<reference evidence="5 6" key="1">
    <citation type="submission" date="2014-11" db="EMBL/GenBank/DDBJ databases">
        <title>Genetic blueprint of the zoonotic pathogen Toxocara canis.</title>
        <authorList>
            <person name="Zhu X.-Q."/>
            <person name="Korhonen P.K."/>
            <person name="Cai H."/>
            <person name="Young N.D."/>
            <person name="Nejsum P."/>
            <person name="von Samson-Himmelstjerna G."/>
            <person name="Boag P.R."/>
            <person name="Tan P."/>
            <person name="Li Q."/>
            <person name="Min J."/>
            <person name="Yang Y."/>
            <person name="Wang X."/>
            <person name="Fang X."/>
            <person name="Hall R.S."/>
            <person name="Hofmann A."/>
            <person name="Sternberg P.W."/>
            <person name="Jex A.R."/>
            <person name="Gasser R.B."/>
        </authorList>
    </citation>
    <scope>NUCLEOTIDE SEQUENCE [LARGE SCALE GENOMIC DNA]</scope>
    <source>
        <strain evidence="5">PN_DK_2014</strain>
    </source>
</reference>
<dbReference type="PROSITE" id="PS51682">
    <property type="entry name" value="SAM_OMT_I"/>
    <property type="match status" value="1"/>
</dbReference>
<dbReference type="GO" id="GO:0008757">
    <property type="term" value="F:S-adenosylmethionine-dependent methyltransferase activity"/>
    <property type="evidence" value="ECO:0007669"/>
    <property type="project" value="TreeGrafter"/>
</dbReference>
<dbReference type="EMBL" id="JPKZ01002986">
    <property type="protein sequence ID" value="KHN73934.1"/>
    <property type="molecule type" value="Genomic_DNA"/>
</dbReference>
<dbReference type="Pfam" id="PF01596">
    <property type="entry name" value="Methyltransf_3"/>
    <property type="match status" value="1"/>
</dbReference>
<evidence type="ECO:0000256" key="4">
    <source>
        <dbReference type="ARBA" id="ARBA00023453"/>
    </source>
</evidence>
<evidence type="ECO:0000313" key="6">
    <source>
        <dbReference type="Proteomes" id="UP000031036"/>
    </source>
</evidence>
<dbReference type="AlphaFoldDB" id="A0A0B2UXH8"/>
<keyword evidence="3" id="KW-0949">S-adenosyl-L-methionine</keyword>
<dbReference type="InterPro" id="IPR050362">
    <property type="entry name" value="Cation-dep_OMT"/>
</dbReference>
<dbReference type="SUPFAM" id="SSF53335">
    <property type="entry name" value="S-adenosyl-L-methionine-dependent methyltransferases"/>
    <property type="match status" value="1"/>
</dbReference>
<comment type="similarity">
    <text evidence="4">Belongs to the class I-like SAM-binding methyltransferase superfamily. Cation-dependent O-methyltransferase family.</text>
</comment>
<dbReference type="Proteomes" id="UP000031036">
    <property type="component" value="Unassembled WGS sequence"/>
</dbReference>
<dbReference type="GO" id="GO:0032259">
    <property type="term" value="P:methylation"/>
    <property type="evidence" value="ECO:0007669"/>
    <property type="project" value="UniProtKB-KW"/>
</dbReference>
<dbReference type="PANTHER" id="PTHR10509">
    <property type="entry name" value="O-METHYLTRANSFERASE-RELATED"/>
    <property type="match status" value="1"/>
</dbReference>
<name>A0A0B2UXH8_TOXCA</name>
<sequence length="250" mass="27656">MIGSQMLFLFVSIYVCFYGNVVGVRVSKSFARSDPILQYCMDVSVKLTPLQRELNARTMRERGGGMIGAPEVHQLGQNLIRLIGAKRVLDIGTFTGASALAWAQAVPWDGDVLTMDISPGPFNRVGKPLIDSQPSVARKIRFAVGPALRQLDYLLATGHADTWDFAFIDADKSNYPNYYEKCVQLLRPGGVILIDNALWGGTVARRIKDQTAMTIDATNRLAASDPRVDNFLFNVGDGTHVIFKRRNFTN</sequence>
<comment type="caution">
    <text evidence="5">The sequence shown here is derived from an EMBL/GenBank/DDBJ whole genome shotgun (WGS) entry which is preliminary data.</text>
</comment>
<evidence type="ECO:0000313" key="5">
    <source>
        <dbReference type="EMBL" id="KHN73934.1"/>
    </source>
</evidence>
<keyword evidence="1 5" id="KW-0489">Methyltransferase</keyword>